<dbReference type="AlphaFoldDB" id="A0A834HNX6"/>
<reference evidence="2" key="1">
    <citation type="submission" date="2020-08" db="EMBL/GenBank/DDBJ databases">
        <title>Genome sequencing and assembly of the red palm weevil Rhynchophorus ferrugineus.</title>
        <authorList>
            <person name="Dias G.B."/>
            <person name="Bergman C.M."/>
            <person name="Manee M."/>
        </authorList>
    </citation>
    <scope>NUCLEOTIDE SEQUENCE</scope>
    <source>
        <strain evidence="2">AA-2017</strain>
        <tissue evidence="2">Whole larva</tissue>
    </source>
</reference>
<comment type="caution">
    <text evidence="2">The sequence shown here is derived from an EMBL/GenBank/DDBJ whole genome shotgun (WGS) entry which is preliminary data.</text>
</comment>
<keyword evidence="3" id="KW-1185">Reference proteome</keyword>
<dbReference type="EMBL" id="JAACXV010014584">
    <property type="protein sequence ID" value="KAF7265850.1"/>
    <property type="molecule type" value="Genomic_DNA"/>
</dbReference>
<evidence type="ECO:0000256" key="1">
    <source>
        <dbReference type="SAM" id="MobiDB-lite"/>
    </source>
</evidence>
<evidence type="ECO:0000313" key="2">
    <source>
        <dbReference type="EMBL" id="KAF7265850.1"/>
    </source>
</evidence>
<name>A0A834HNX6_RHYFE</name>
<feature type="compositionally biased region" description="Low complexity" evidence="1">
    <location>
        <begin position="80"/>
        <end position="90"/>
    </location>
</feature>
<proteinExistence type="predicted"/>
<accession>A0A834HNX6</accession>
<gene>
    <name evidence="2" type="ORF">GWI33_020920</name>
</gene>
<organism evidence="2 3">
    <name type="scientific">Rhynchophorus ferrugineus</name>
    <name type="common">Red palm weevil</name>
    <name type="synonym">Curculio ferrugineus</name>
    <dbReference type="NCBI Taxonomy" id="354439"/>
    <lineage>
        <taxon>Eukaryota</taxon>
        <taxon>Metazoa</taxon>
        <taxon>Ecdysozoa</taxon>
        <taxon>Arthropoda</taxon>
        <taxon>Hexapoda</taxon>
        <taxon>Insecta</taxon>
        <taxon>Pterygota</taxon>
        <taxon>Neoptera</taxon>
        <taxon>Endopterygota</taxon>
        <taxon>Coleoptera</taxon>
        <taxon>Polyphaga</taxon>
        <taxon>Cucujiformia</taxon>
        <taxon>Curculionidae</taxon>
        <taxon>Dryophthorinae</taxon>
        <taxon>Rhynchophorus</taxon>
    </lineage>
</organism>
<feature type="compositionally biased region" description="Polar residues" evidence="1">
    <location>
        <begin position="62"/>
        <end position="72"/>
    </location>
</feature>
<feature type="compositionally biased region" description="Polar residues" evidence="1">
    <location>
        <begin position="13"/>
        <end position="27"/>
    </location>
</feature>
<evidence type="ECO:0000313" key="3">
    <source>
        <dbReference type="Proteomes" id="UP000625711"/>
    </source>
</evidence>
<feature type="compositionally biased region" description="Basic and acidic residues" evidence="1">
    <location>
        <begin position="1"/>
        <end position="10"/>
    </location>
</feature>
<feature type="region of interest" description="Disordered" evidence="1">
    <location>
        <begin position="1"/>
        <end position="146"/>
    </location>
</feature>
<sequence>MPIARAEVKPKASSVNTSSITTLNKSLPTGKTNPTPVPVPKTPASNKSVSKSPQIKSKETQSKPATFQNQAKEIQKKPQVKQVHQPTKPKGTQPAISNKTKPKELPSRPAANKTIVKGTKPVAPQPKVEQKKTTKPKVNQKKIGSVTKSTLKNKGITTTSKNSNVVGCLTPKDIAEARAQDKKYDAIYRAFGKDAEENDCLIKLSPSELQELEQFKIGESDNCDIRNLPLSEKHFDMIKPFITEYDPKKAQKILPPRPKTPLRTKTPPPNIPVTKNLFKIIPNNDPIHAEDQLAKSCKDLQYKIDNGAYVDIFDPK</sequence>
<dbReference type="Proteomes" id="UP000625711">
    <property type="component" value="Unassembled WGS sequence"/>
</dbReference>
<feature type="compositionally biased region" description="Polar residues" evidence="1">
    <location>
        <begin position="44"/>
        <end position="55"/>
    </location>
</feature>
<protein>
    <submittedName>
        <fullName evidence="2">Uncharacterized protein</fullName>
    </submittedName>
</protein>